<comment type="caution">
    <text evidence="2">The sequence shown here is derived from an EMBL/GenBank/DDBJ whole genome shotgun (WGS) entry which is preliminary data.</text>
</comment>
<dbReference type="AlphaFoldDB" id="A0AAJ2R4I2"/>
<dbReference type="EMBL" id="JAWWMZ010000025">
    <property type="protein sequence ID" value="MDX4958085.1"/>
    <property type="molecule type" value="Genomic_DNA"/>
</dbReference>
<accession>A0AAJ2R4I2</accession>
<dbReference type="Proteomes" id="UP001287445">
    <property type="component" value="Unassembled WGS sequence"/>
</dbReference>
<sequence>MKTAQALLYFFLSGERFAKMAARHSLFVNIKAPDLHARWLEGTWPKPAETEQSIKFSRQQLSDLRAGFWQSALWVIAILILAIAFLLGMGKSLPLSTDWKWLAMAGGALAAWGTIFQLTHVPMTWGGESVFELLRPPLFLLLFVPGSVLALAGTLA</sequence>
<dbReference type="RefSeq" id="WP_319077089.1">
    <property type="nucleotide sequence ID" value="NZ_JAWWMZ010000025.1"/>
</dbReference>
<keyword evidence="1" id="KW-0812">Transmembrane</keyword>
<feature type="transmembrane region" description="Helical" evidence="1">
    <location>
        <begin position="68"/>
        <end position="89"/>
    </location>
</feature>
<name>A0AAJ2R4I2_DELAC</name>
<evidence type="ECO:0000256" key="1">
    <source>
        <dbReference type="SAM" id="Phobius"/>
    </source>
</evidence>
<keyword evidence="1" id="KW-0472">Membrane</keyword>
<gene>
    <name evidence="2" type="ORF">SGN30_32085</name>
</gene>
<evidence type="ECO:0000313" key="2">
    <source>
        <dbReference type="EMBL" id="MDX4958085.1"/>
    </source>
</evidence>
<proteinExistence type="predicted"/>
<feature type="transmembrane region" description="Helical" evidence="1">
    <location>
        <begin position="101"/>
        <end position="118"/>
    </location>
</feature>
<reference evidence="2" key="1">
    <citation type="submission" date="2023-11" db="EMBL/GenBank/DDBJ databases">
        <title>Identification and selenium tolerance of Delftia acidovorans R3-25.</title>
        <authorList>
            <person name="Zhang S."/>
            <person name="Liu Y."/>
            <person name="Guo Y."/>
        </authorList>
    </citation>
    <scope>NUCLEOTIDE SEQUENCE</scope>
    <source>
        <strain evidence="2">R3-25</strain>
    </source>
</reference>
<keyword evidence="1" id="KW-1133">Transmembrane helix</keyword>
<feature type="transmembrane region" description="Helical" evidence="1">
    <location>
        <begin position="138"/>
        <end position="155"/>
    </location>
</feature>
<evidence type="ECO:0000313" key="3">
    <source>
        <dbReference type="Proteomes" id="UP001287445"/>
    </source>
</evidence>
<organism evidence="2 3">
    <name type="scientific">Delftia acidovorans</name>
    <name type="common">Pseudomonas acidovorans</name>
    <name type="synonym">Comamonas acidovorans</name>
    <dbReference type="NCBI Taxonomy" id="80866"/>
    <lineage>
        <taxon>Bacteria</taxon>
        <taxon>Pseudomonadati</taxon>
        <taxon>Pseudomonadota</taxon>
        <taxon>Betaproteobacteria</taxon>
        <taxon>Burkholderiales</taxon>
        <taxon>Comamonadaceae</taxon>
        <taxon>Delftia</taxon>
    </lineage>
</organism>
<protein>
    <submittedName>
        <fullName evidence="2">Uncharacterized protein</fullName>
    </submittedName>
</protein>